<organism evidence="3 4">
    <name type="scientific">Tropicimonas sediminicola</name>
    <dbReference type="NCBI Taxonomy" id="1031541"/>
    <lineage>
        <taxon>Bacteria</taxon>
        <taxon>Pseudomonadati</taxon>
        <taxon>Pseudomonadota</taxon>
        <taxon>Alphaproteobacteria</taxon>
        <taxon>Rhodobacterales</taxon>
        <taxon>Roseobacteraceae</taxon>
        <taxon>Tropicimonas</taxon>
    </lineage>
</organism>
<dbReference type="InterPro" id="IPR004398">
    <property type="entry name" value="RNA_MeTrfase_RsmD"/>
</dbReference>
<dbReference type="AlphaFoldDB" id="A0A239INC6"/>
<keyword evidence="2 3" id="KW-0808">Transferase</keyword>
<name>A0A239INC6_9RHOB</name>
<dbReference type="PANTHER" id="PTHR43542">
    <property type="entry name" value="METHYLTRANSFERASE"/>
    <property type="match status" value="1"/>
</dbReference>
<keyword evidence="4" id="KW-1185">Reference proteome</keyword>
<reference evidence="3 4" key="1">
    <citation type="submission" date="2017-06" db="EMBL/GenBank/DDBJ databases">
        <authorList>
            <person name="Kim H.J."/>
            <person name="Triplett B.A."/>
        </authorList>
    </citation>
    <scope>NUCLEOTIDE SEQUENCE [LARGE SCALE GENOMIC DNA]</scope>
    <source>
        <strain evidence="3 4">DSM 29339</strain>
    </source>
</reference>
<dbReference type="NCBIfam" id="TIGR00095">
    <property type="entry name" value="16S rRNA (guanine(966)-N(2))-methyltransferase RsmD"/>
    <property type="match status" value="1"/>
</dbReference>
<dbReference type="GO" id="GO:0031167">
    <property type="term" value="P:rRNA methylation"/>
    <property type="evidence" value="ECO:0007669"/>
    <property type="project" value="InterPro"/>
</dbReference>
<protein>
    <submittedName>
        <fullName evidence="3">16S rRNA (Guanine966-N2)-methyltransferase</fullName>
    </submittedName>
</protein>
<accession>A0A239INC6</accession>
<dbReference type="PROSITE" id="PS00092">
    <property type="entry name" value="N6_MTASE"/>
    <property type="match status" value="1"/>
</dbReference>
<dbReference type="SUPFAM" id="SSF53335">
    <property type="entry name" value="S-adenosyl-L-methionine-dependent methyltransferases"/>
    <property type="match status" value="1"/>
</dbReference>
<gene>
    <name evidence="3" type="ORF">SAMN05421757_104474</name>
</gene>
<dbReference type="CDD" id="cd02440">
    <property type="entry name" value="AdoMet_MTases"/>
    <property type="match status" value="1"/>
</dbReference>
<dbReference type="EMBL" id="FZOY01000004">
    <property type="protein sequence ID" value="SNS95065.1"/>
    <property type="molecule type" value="Genomic_DNA"/>
</dbReference>
<dbReference type="Gene3D" id="3.40.50.150">
    <property type="entry name" value="Vaccinia Virus protein VP39"/>
    <property type="match status" value="1"/>
</dbReference>
<dbReference type="InterPro" id="IPR029063">
    <property type="entry name" value="SAM-dependent_MTases_sf"/>
</dbReference>
<dbReference type="PANTHER" id="PTHR43542:SF1">
    <property type="entry name" value="METHYLTRANSFERASE"/>
    <property type="match status" value="1"/>
</dbReference>
<dbReference type="RefSeq" id="WP_089233538.1">
    <property type="nucleotide sequence ID" value="NZ_FZOY01000004.1"/>
</dbReference>
<evidence type="ECO:0000313" key="4">
    <source>
        <dbReference type="Proteomes" id="UP000198426"/>
    </source>
</evidence>
<dbReference type="PIRSF" id="PIRSF004553">
    <property type="entry name" value="CHP00095"/>
    <property type="match status" value="1"/>
</dbReference>
<dbReference type="GO" id="GO:0003676">
    <property type="term" value="F:nucleic acid binding"/>
    <property type="evidence" value="ECO:0007669"/>
    <property type="project" value="InterPro"/>
</dbReference>
<keyword evidence="1 3" id="KW-0489">Methyltransferase</keyword>
<dbReference type="InterPro" id="IPR002052">
    <property type="entry name" value="DNA_methylase_N6_adenine_CS"/>
</dbReference>
<dbReference type="OrthoDB" id="9803017at2"/>
<evidence type="ECO:0000313" key="3">
    <source>
        <dbReference type="EMBL" id="SNS95065.1"/>
    </source>
</evidence>
<evidence type="ECO:0000256" key="2">
    <source>
        <dbReference type="ARBA" id="ARBA00022679"/>
    </source>
</evidence>
<proteinExistence type="predicted"/>
<dbReference type="GO" id="GO:0008168">
    <property type="term" value="F:methyltransferase activity"/>
    <property type="evidence" value="ECO:0007669"/>
    <property type="project" value="UniProtKB-KW"/>
</dbReference>
<dbReference type="Pfam" id="PF03602">
    <property type="entry name" value="Cons_hypoth95"/>
    <property type="match status" value="1"/>
</dbReference>
<dbReference type="Proteomes" id="UP000198426">
    <property type="component" value="Unassembled WGS sequence"/>
</dbReference>
<evidence type="ECO:0000256" key="1">
    <source>
        <dbReference type="ARBA" id="ARBA00022603"/>
    </source>
</evidence>
<sequence length="195" mass="20848">MRIIAGRNRGLALASVGKGDTAAHLRPTSDRVRESLFNLLAHSHGDPVEDARVLDLFAGTGALGLEALSRGASHVTFVDDGGKARALLRENIEKMRAQGVTKVFRRDATRLGEARGPAFDLVFLDPPYGKGLGERAIASALAGGWLASGALVVWEENAPMDPPEGFELEDRRNWGDTHVTLLRGPERVGSATSES</sequence>